<reference evidence="2 4" key="1">
    <citation type="submission" date="2016-10" db="EMBL/GenBank/DDBJ databases">
        <title>Draft genome sequences of four alkaliphilic bacteria belonging to the Anaerobacillus genus.</title>
        <authorList>
            <person name="Bassil N.M."/>
            <person name="Lloyd J.R."/>
        </authorList>
    </citation>
    <scope>NUCLEOTIDE SEQUENCE [LARGE SCALE GENOMIC DNA]</scope>
    <source>
        <strain evidence="2 4">NB2006</strain>
    </source>
</reference>
<evidence type="ECO:0000256" key="1">
    <source>
        <dbReference type="SAM" id="Phobius"/>
    </source>
</evidence>
<gene>
    <name evidence="3" type="ORF">AWH56_015820</name>
    <name evidence="2" type="ORF">AWH56_23910</name>
</gene>
<organism evidence="2 4">
    <name type="scientific">Anaerobacillus isosaccharinicus</name>
    <dbReference type="NCBI Taxonomy" id="1532552"/>
    <lineage>
        <taxon>Bacteria</taxon>
        <taxon>Bacillati</taxon>
        <taxon>Bacillota</taxon>
        <taxon>Bacilli</taxon>
        <taxon>Bacillales</taxon>
        <taxon>Bacillaceae</taxon>
        <taxon>Anaerobacillus</taxon>
    </lineage>
</organism>
<dbReference type="Proteomes" id="UP000180175">
    <property type="component" value="Chromosome"/>
</dbReference>
<sequence>MISISIFEFILIGLATFRLTRLIVFDTITVFLRKPFHEMIEETNEDGQVETYLQIKGEGLKFWIGELLSCYWCVGVWVSIILVVGYMMFPGLVGIVILILAIAAVASIIEMIVSKLVV</sequence>
<dbReference type="KEGG" id="aia:AWH56_015820"/>
<evidence type="ECO:0000313" key="2">
    <source>
        <dbReference type="EMBL" id="OIJ04033.1"/>
    </source>
</evidence>
<evidence type="ECO:0000313" key="4">
    <source>
        <dbReference type="Proteomes" id="UP000180175"/>
    </source>
</evidence>
<name>A0A1S2KWH7_9BACI</name>
<reference evidence="3 4" key="3">
    <citation type="journal article" date="2019" name="Int. J. Syst. Evol. Microbiol.">
        <title>Anaerobacillus isosaccharinicus sp. nov., an alkaliphilic bacterium which degrades isosaccharinic acid.</title>
        <authorList>
            <person name="Bassil N.M."/>
            <person name="Lloyd J.R."/>
        </authorList>
    </citation>
    <scope>NUCLEOTIDE SEQUENCE [LARGE SCALE GENOMIC DNA]</scope>
    <source>
        <strain evidence="3 4">NB2006</strain>
    </source>
</reference>
<keyword evidence="1" id="KW-0812">Transmembrane</keyword>
<dbReference type="EMBL" id="CP063356">
    <property type="protein sequence ID" value="QOY34193.1"/>
    <property type="molecule type" value="Genomic_DNA"/>
</dbReference>
<feature type="transmembrane region" description="Helical" evidence="1">
    <location>
        <begin position="6"/>
        <end position="32"/>
    </location>
</feature>
<feature type="transmembrane region" description="Helical" evidence="1">
    <location>
        <begin position="62"/>
        <end position="86"/>
    </location>
</feature>
<feature type="transmembrane region" description="Helical" evidence="1">
    <location>
        <begin position="92"/>
        <end position="113"/>
    </location>
</feature>
<dbReference type="EMBL" id="LQXD01000203">
    <property type="protein sequence ID" value="OIJ04033.1"/>
    <property type="molecule type" value="Genomic_DNA"/>
</dbReference>
<evidence type="ECO:0000313" key="3">
    <source>
        <dbReference type="EMBL" id="QOY34193.1"/>
    </source>
</evidence>
<dbReference type="InterPro" id="IPR010773">
    <property type="entry name" value="Mycophage_PG1_Gp7"/>
</dbReference>
<accession>A0A1S2KWH7</accession>
<keyword evidence="1" id="KW-0472">Membrane</keyword>
<protein>
    <submittedName>
        <fullName evidence="3">DUF1360 domain-containing protein</fullName>
    </submittedName>
    <submittedName>
        <fullName evidence="2">Sporulation protein</fullName>
    </submittedName>
</protein>
<reference evidence="3 4" key="2">
    <citation type="journal article" date="2017" name="Genome Announc.">
        <title>Draft Genome Sequences of Four Alkaliphilic Bacteria Belonging to the Anaerobacillus Genus.</title>
        <authorList>
            <person name="Bassil N.M."/>
            <person name="Lloyd J.R."/>
        </authorList>
    </citation>
    <scope>NUCLEOTIDE SEQUENCE [LARGE SCALE GENOMIC DNA]</scope>
    <source>
        <strain evidence="3 4">NB2006</strain>
    </source>
</reference>
<keyword evidence="4" id="KW-1185">Reference proteome</keyword>
<keyword evidence="1" id="KW-1133">Transmembrane helix</keyword>
<dbReference type="OrthoDB" id="4722315at2"/>
<proteinExistence type="predicted"/>
<dbReference type="Pfam" id="PF07098">
    <property type="entry name" value="DUF1360"/>
    <property type="match status" value="1"/>
</dbReference>
<dbReference type="RefSeq" id="WP_071319435.1">
    <property type="nucleotide sequence ID" value="NZ_CP063356.2"/>
</dbReference>
<reference evidence="3" key="4">
    <citation type="submission" date="2020-10" db="EMBL/GenBank/DDBJ databases">
        <authorList>
            <person name="Bassil N.M."/>
            <person name="Lloyd J.R."/>
        </authorList>
    </citation>
    <scope>NUCLEOTIDE SEQUENCE</scope>
    <source>
        <strain evidence="3">NB2006</strain>
    </source>
</reference>
<dbReference type="AlphaFoldDB" id="A0A1S2KWH7"/>